<dbReference type="AlphaFoldDB" id="A0A133VKL8"/>
<gene>
    <name evidence="1" type="ORF">AKJ51_02325</name>
</gene>
<reference evidence="1 2" key="1">
    <citation type="journal article" date="2016" name="Sci. Rep.">
        <title>Metabolic traits of an uncultured archaeal lineage -MSBL1- from brine pools of the Red Sea.</title>
        <authorList>
            <person name="Mwirichia R."/>
            <person name="Alam I."/>
            <person name="Rashid M."/>
            <person name="Vinu M."/>
            <person name="Ba-Alawi W."/>
            <person name="Anthony Kamau A."/>
            <person name="Kamanda Ngugi D."/>
            <person name="Goker M."/>
            <person name="Klenk H.P."/>
            <person name="Bajic V."/>
            <person name="Stingl U."/>
        </authorList>
    </citation>
    <scope>NUCLEOTIDE SEQUENCE [LARGE SCALE GENOMIC DNA]</scope>
    <source>
        <strain evidence="1">SCGC-AAA382A20</strain>
    </source>
</reference>
<dbReference type="InterPro" id="IPR036388">
    <property type="entry name" value="WH-like_DNA-bd_sf"/>
</dbReference>
<dbReference type="PATRIC" id="fig|1698280.3.peg.361"/>
<protein>
    <recommendedName>
        <fullName evidence="3">HTH iclR-type domain-containing protein</fullName>
    </recommendedName>
</protein>
<dbReference type="EMBL" id="LHYE01000021">
    <property type="protein sequence ID" value="KXB06996.1"/>
    <property type="molecule type" value="Genomic_DNA"/>
</dbReference>
<comment type="caution">
    <text evidence="1">The sequence shown here is derived from an EMBL/GenBank/DDBJ whole genome shotgun (WGS) entry which is preliminary data.</text>
</comment>
<evidence type="ECO:0000313" key="1">
    <source>
        <dbReference type="EMBL" id="KXB06996.1"/>
    </source>
</evidence>
<dbReference type="Gene3D" id="1.10.10.10">
    <property type="entry name" value="Winged helix-like DNA-binding domain superfamily/Winged helix DNA-binding domain"/>
    <property type="match status" value="1"/>
</dbReference>
<organism evidence="1 2">
    <name type="scientific">candidate division MSBL1 archaeon SCGC-AAA382A20</name>
    <dbReference type="NCBI Taxonomy" id="1698280"/>
    <lineage>
        <taxon>Archaea</taxon>
        <taxon>Methanobacteriati</taxon>
        <taxon>Methanobacteriota</taxon>
        <taxon>candidate division MSBL1</taxon>
    </lineage>
</organism>
<proteinExistence type="predicted"/>
<dbReference type="Proteomes" id="UP000070263">
    <property type="component" value="Unassembled WGS sequence"/>
</dbReference>
<dbReference type="CDD" id="cd00090">
    <property type="entry name" value="HTH_ARSR"/>
    <property type="match status" value="1"/>
</dbReference>
<evidence type="ECO:0000313" key="2">
    <source>
        <dbReference type="Proteomes" id="UP000070263"/>
    </source>
</evidence>
<dbReference type="InterPro" id="IPR036390">
    <property type="entry name" value="WH_DNA-bd_sf"/>
</dbReference>
<keyword evidence="2" id="KW-1185">Reference proteome</keyword>
<accession>A0A133VKL8</accession>
<dbReference type="InterPro" id="IPR011991">
    <property type="entry name" value="ArsR-like_HTH"/>
</dbReference>
<dbReference type="Pfam" id="PF12840">
    <property type="entry name" value="HTH_20"/>
    <property type="match status" value="1"/>
</dbReference>
<sequence length="102" mass="11666">MDKVIDEVLGPLADDYSIRILAATRDDGKTVRKLSRELDIPIATCYRRVKELVDANLLEVVDKKLTQEGKRATVLRTNVSFLQVSFEFEDRELKISIEPSEE</sequence>
<dbReference type="SUPFAM" id="SSF46785">
    <property type="entry name" value="Winged helix' DNA-binding domain"/>
    <property type="match status" value="1"/>
</dbReference>
<name>A0A133VKL8_9EURY</name>
<evidence type="ECO:0008006" key="3">
    <source>
        <dbReference type="Google" id="ProtNLM"/>
    </source>
</evidence>